<sequence>MSLSAGDMTPSLHDPLGTAGSTPRASTSSASTHGAPHTFFGRQRSHSLRPSQPVSSLDGSAAAGPSTPASISASSAGSGYLSSSVQSSTASTAPSSLSSSASSRVEPPLILIKSVTVPHYSSSSGKHCLFACRVVPDLDVASAASPSTSLSGTAPSRREQLGKMRMAGTGEPHTVWRSWQECLDFSACLSAAFADGRPEHKVPRLHGSNKLTNLFKSSSVGDRLVALETFLAHLFAMPPAVRHSPLVRHFFCMRPHDSARQDGSITASSSPASAHVEPAPAVPASVPDWLVAGDLEDDLSARAASSSPEATIKVPRQRPARPALAIKTSSPELRGTVRGLASGIELFTPSPLSTRSAMPRFGDLAFSQGEAAYSTATPDREAFGATATSSRTITPQPPSRPTTPSSGSGGFAKTLRKKASGGLRHIRSLGDLRGGSKKVETPDEPVPTLSPDMLAAAVSSIALDRAASSPLVSSRPAVTAPPMSASLSAGGPARSPLSATGPMGRLSPMPYSAPLNNRHRRNNSSKSSVTSFEDLWGSPFPTTFRQTTTGRLEGVRDGPRRPSLSTSAARPPPVPQQQQQYPVRPPMHRGGHKASSASISSIDSARSGGSSGSVRSLAMSVSRSSAGSEMCPTPPTPVSEWNGAVGDKVAGERVVAGKFWVENGVLHENNRVPPPPFFPVPPPMQFAYSHDGLPHTPRTSASSSRATHARKSSTDQAYPPTPRSRTGSVASGRRVPLHPQTSLDAILASPTPSSAASSPRTVGGTRTTWTFKLLHENENVVLRVAKPVDSASLSLDRLRRDIVVKFKTSGVDLAAAAEWGLAWTTRAPGGAASGTKLVVSQDDLDECLRAHDEATSPSSKVILKVVVC</sequence>
<feature type="compositionally biased region" description="Basic residues" evidence="1">
    <location>
        <begin position="414"/>
        <end position="427"/>
    </location>
</feature>
<reference evidence="2 3" key="1">
    <citation type="journal article" date="2015" name="Front. Microbiol.">
        <title>Genome sequence of the plant growth promoting endophytic yeast Rhodotorula graminis WP1.</title>
        <authorList>
            <person name="Firrincieli A."/>
            <person name="Otillar R."/>
            <person name="Salamov A."/>
            <person name="Schmutz J."/>
            <person name="Khan Z."/>
            <person name="Redman R.S."/>
            <person name="Fleck N.D."/>
            <person name="Lindquist E."/>
            <person name="Grigoriev I.V."/>
            <person name="Doty S.L."/>
        </authorList>
    </citation>
    <scope>NUCLEOTIDE SEQUENCE [LARGE SCALE GENOMIC DNA]</scope>
    <source>
        <strain evidence="2 3">WP1</strain>
    </source>
</reference>
<dbReference type="OrthoDB" id="2527194at2759"/>
<dbReference type="InterPro" id="IPR036871">
    <property type="entry name" value="PX_dom_sf"/>
</dbReference>
<evidence type="ECO:0000256" key="1">
    <source>
        <dbReference type="SAM" id="MobiDB-lite"/>
    </source>
</evidence>
<dbReference type="GeneID" id="28976803"/>
<dbReference type="SUPFAM" id="SSF64268">
    <property type="entry name" value="PX domain"/>
    <property type="match status" value="1"/>
</dbReference>
<dbReference type="Gene3D" id="3.30.1520.10">
    <property type="entry name" value="Phox-like domain"/>
    <property type="match status" value="1"/>
</dbReference>
<name>A0A194S6W8_RHOGW</name>
<dbReference type="OMA" id="SEMCPTP"/>
<evidence type="ECO:0008006" key="4">
    <source>
        <dbReference type="Google" id="ProtNLM"/>
    </source>
</evidence>
<feature type="region of interest" description="Disordered" evidence="1">
    <location>
        <begin position="1"/>
        <end position="101"/>
    </location>
</feature>
<evidence type="ECO:0000313" key="3">
    <source>
        <dbReference type="Proteomes" id="UP000053890"/>
    </source>
</evidence>
<gene>
    <name evidence="2" type="ORF">RHOBADRAFT_52472</name>
</gene>
<feature type="region of interest" description="Disordered" evidence="1">
    <location>
        <begin position="384"/>
        <end position="450"/>
    </location>
</feature>
<feature type="compositionally biased region" description="Polar residues" evidence="1">
    <location>
        <begin position="540"/>
        <end position="550"/>
    </location>
</feature>
<dbReference type="GO" id="GO:0035091">
    <property type="term" value="F:phosphatidylinositol binding"/>
    <property type="evidence" value="ECO:0007669"/>
    <property type="project" value="InterPro"/>
</dbReference>
<feature type="compositionally biased region" description="Low complexity" evidence="1">
    <location>
        <begin position="267"/>
        <end position="280"/>
    </location>
</feature>
<dbReference type="RefSeq" id="XP_018272517.1">
    <property type="nucleotide sequence ID" value="XM_018416355.1"/>
</dbReference>
<protein>
    <recommendedName>
        <fullName evidence="4">PX domain-containing protein</fullName>
    </recommendedName>
</protein>
<feature type="compositionally biased region" description="Low complexity" evidence="1">
    <location>
        <begin position="594"/>
        <end position="616"/>
    </location>
</feature>
<feature type="region of interest" description="Disordered" evidence="1">
    <location>
        <begin position="473"/>
        <end position="643"/>
    </location>
</feature>
<feature type="region of interest" description="Disordered" evidence="1">
    <location>
        <begin position="300"/>
        <end position="330"/>
    </location>
</feature>
<proteinExistence type="predicted"/>
<dbReference type="EMBL" id="KQ474076">
    <property type="protein sequence ID" value="KPV76468.1"/>
    <property type="molecule type" value="Genomic_DNA"/>
</dbReference>
<accession>A0A194S6W8</accession>
<evidence type="ECO:0000313" key="2">
    <source>
        <dbReference type="EMBL" id="KPV76468.1"/>
    </source>
</evidence>
<dbReference type="AlphaFoldDB" id="A0A194S6W8"/>
<feature type="compositionally biased region" description="Polar residues" evidence="1">
    <location>
        <begin position="48"/>
        <end position="58"/>
    </location>
</feature>
<dbReference type="Proteomes" id="UP000053890">
    <property type="component" value="Unassembled WGS sequence"/>
</dbReference>
<feature type="region of interest" description="Disordered" evidence="1">
    <location>
        <begin position="261"/>
        <end position="280"/>
    </location>
</feature>
<feature type="compositionally biased region" description="Low complexity" evidence="1">
    <location>
        <begin position="18"/>
        <end position="32"/>
    </location>
</feature>
<feature type="compositionally biased region" description="Low complexity" evidence="1">
    <location>
        <begin position="59"/>
        <end position="101"/>
    </location>
</feature>
<keyword evidence="3" id="KW-1185">Reference proteome</keyword>
<organism evidence="2 3">
    <name type="scientific">Rhodotorula graminis (strain WP1)</name>
    <dbReference type="NCBI Taxonomy" id="578459"/>
    <lineage>
        <taxon>Eukaryota</taxon>
        <taxon>Fungi</taxon>
        <taxon>Dikarya</taxon>
        <taxon>Basidiomycota</taxon>
        <taxon>Pucciniomycotina</taxon>
        <taxon>Microbotryomycetes</taxon>
        <taxon>Sporidiobolales</taxon>
        <taxon>Sporidiobolaceae</taxon>
        <taxon>Rhodotorula</taxon>
    </lineage>
</organism>
<feature type="region of interest" description="Disordered" evidence="1">
    <location>
        <begin position="688"/>
        <end position="735"/>
    </location>
</feature>